<evidence type="ECO:0000256" key="1">
    <source>
        <dbReference type="ARBA" id="ARBA00004964"/>
    </source>
</evidence>
<keyword evidence="17" id="KW-1185">Reference proteome</keyword>
<dbReference type="GO" id="GO:0005524">
    <property type="term" value="F:ATP binding"/>
    <property type="evidence" value="ECO:0007669"/>
    <property type="project" value="UniProtKB-KW"/>
</dbReference>
<comment type="catalytic activity">
    <reaction evidence="14">
        <text>D-maltose + ATP = alpha-maltose 1-phosphate + ADP + H(+)</text>
        <dbReference type="Rhea" id="RHEA:31915"/>
        <dbReference type="ChEBI" id="CHEBI:15378"/>
        <dbReference type="ChEBI" id="CHEBI:17306"/>
        <dbReference type="ChEBI" id="CHEBI:30616"/>
        <dbReference type="ChEBI" id="CHEBI:63576"/>
        <dbReference type="ChEBI" id="CHEBI:456216"/>
        <dbReference type="EC" id="2.7.1.175"/>
    </reaction>
</comment>
<dbReference type="Proteomes" id="UP000183263">
    <property type="component" value="Unassembled WGS sequence"/>
</dbReference>
<evidence type="ECO:0000256" key="9">
    <source>
        <dbReference type="ARBA" id="ARBA00022777"/>
    </source>
</evidence>
<reference evidence="16 17" key="1">
    <citation type="submission" date="2016-10" db="EMBL/GenBank/DDBJ databases">
        <authorList>
            <person name="de Groot N.N."/>
        </authorList>
    </citation>
    <scope>NUCLEOTIDE SEQUENCE [LARGE SCALE GENOMIC DNA]</scope>
    <source>
        <strain evidence="16 17">DSM 44892</strain>
    </source>
</reference>
<evidence type="ECO:0000256" key="11">
    <source>
        <dbReference type="ARBA" id="ARBA00023056"/>
    </source>
</evidence>
<sequence>MNAPDPFPGLDEIESRLARWLPSQRWFAAKTQPITSVRILLRHTLAVTEEVRAEHLVVEVELGDASRQVYQVPLGFRATVGHALSAWTLPAASVDRESGRDPDVAYDGLHDPEVIGRYAALLTGDIAAGPFGVHLVEDPVEPVPGVTDGSGHEEWPTRGRALGAEQSNTSVVLGETLLLKMFRRLAPGINPDVELHRALGEAHSAQVARLRAWLDVPLHGARATAAMAQDFEPNAADGWSMALGSVRDLLVEADLYAGELGTDFAAESRRIGSAVADVHASLADRLGSRRTPLADTVAAMRRRLDSALGTVPELADLAPSIRSVFDAAAEGSTSVQRIHGDLHLGQVLRTPERWLLIDFEGEPAKTLEQRRTPDSPLRDIAGMIRSFDYAAHYPLSSTDMNGTASQREFRAREWAQRNADAFTDGYAAAYGRDPRDALPLLRAYELDKAVYEAVYETHHRPRWVALPLAAIRRLLDGVD</sequence>
<evidence type="ECO:0000256" key="6">
    <source>
        <dbReference type="ARBA" id="ARBA00022600"/>
    </source>
</evidence>
<dbReference type="Gene3D" id="3.90.1200.10">
    <property type="match status" value="1"/>
</dbReference>
<evidence type="ECO:0000256" key="8">
    <source>
        <dbReference type="ARBA" id="ARBA00022741"/>
    </source>
</evidence>
<keyword evidence="11" id="KW-0320">Glycogen biosynthesis</keyword>
<dbReference type="EC" id="2.7.1.175" evidence="4"/>
<dbReference type="GO" id="GO:0005978">
    <property type="term" value="P:glycogen biosynthetic process"/>
    <property type="evidence" value="ECO:0007669"/>
    <property type="project" value="UniProtKB-UniPathway"/>
</dbReference>
<evidence type="ECO:0000313" key="17">
    <source>
        <dbReference type="Proteomes" id="UP000183263"/>
    </source>
</evidence>
<evidence type="ECO:0000313" key="16">
    <source>
        <dbReference type="EMBL" id="SDI86917.1"/>
    </source>
</evidence>
<dbReference type="SUPFAM" id="SSF56112">
    <property type="entry name" value="Protein kinase-like (PK-like)"/>
    <property type="match status" value="1"/>
</dbReference>
<comment type="similarity">
    <text evidence="2">Belongs to the aminoglycoside phosphotransferase family.</text>
</comment>
<dbReference type="EMBL" id="FNDN01000012">
    <property type="protein sequence ID" value="SDI86917.1"/>
    <property type="molecule type" value="Genomic_DNA"/>
</dbReference>
<evidence type="ECO:0000256" key="7">
    <source>
        <dbReference type="ARBA" id="ARBA00022679"/>
    </source>
</evidence>
<feature type="domain" description="Maltokinase N-terminal cap" evidence="15">
    <location>
        <begin position="20"/>
        <end position="111"/>
    </location>
</feature>
<keyword evidence="12" id="KW-0119">Carbohydrate metabolism</keyword>
<evidence type="ECO:0000256" key="13">
    <source>
        <dbReference type="ARBA" id="ARBA00031251"/>
    </source>
</evidence>
<keyword evidence="8" id="KW-0547">Nucleotide-binding</keyword>
<evidence type="ECO:0000256" key="4">
    <source>
        <dbReference type="ARBA" id="ARBA00011962"/>
    </source>
</evidence>
<dbReference type="InterPro" id="IPR011009">
    <property type="entry name" value="Kinase-like_dom_sf"/>
</dbReference>
<comment type="pathway">
    <text evidence="1">Glycan biosynthesis; glycogen biosynthesis.</text>
</comment>
<evidence type="ECO:0000256" key="2">
    <source>
        <dbReference type="ARBA" id="ARBA00006219"/>
    </source>
</evidence>
<dbReference type="OrthoDB" id="3787729at2"/>
<keyword evidence="9 16" id="KW-0418">Kinase</keyword>
<dbReference type="InterPro" id="IPR040999">
    <property type="entry name" value="Mak_N_cap"/>
</dbReference>
<name>A0A1G8P392_9NOCA</name>
<dbReference type="Pfam" id="PF18085">
    <property type="entry name" value="Mak_N_cap"/>
    <property type="match status" value="1"/>
</dbReference>
<dbReference type="UniPathway" id="UPA00164"/>
<evidence type="ECO:0000259" key="15">
    <source>
        <dbReference type="Pfam" id="PF18085"/>
    </source>
</evidence>
<dbReference type="GO" id="GO:0016301">
    <property type="term" value="F:kinase activity"/>
    <property type="evidence" value="ECO:0007669"/>
    <property type="project" value="UniProtKB-KW"/>
</dbReference>
<evidence type="ECO:0000256" key="12">
    <source>
        <dbReference type="ARBA" id="ARBA00023277"/>
    </source>
</evidence>
<gene>
    <name evidence="16" type="ORF">SAMN05444695_11249</name>
</gene>
<accession>A0A1G8P392</accession>
<evidence type="ECO:0000256" key="3">
    <source>
        <dbReference type="ARBA" id="ARBA00011245"/>
    </source>
</evidence>
<keyword evidence="10" id="KW-0067">ATP-binding</keyword>
<keyword evidence="6" id="KW-0321">Glycogen metabolism</keyword>
<keyword evidence="7" id="KW-0808">Transferase</keyword>
<dbReference type="RefSeq" id="WP_072739094.1">
    <property type="nucleotide sequence ID" value="NZ_CP048813.1"/>
</dbReference>
<organism evidence="16 17">
    <name type="scientific">Rhodococcus triatomae</name>
    <dbReference type="NCBI Taxonomy" id="300028"/>
    <lineage>
        <taxon>Bacteria</taxon>
        <taxon>Bacillati</taxon>
        <taxon>Actinomycetota</taxon>
        <taxon>Actinomycetes</taxon>
        <taxon>Mycobacteriales</taxon>
        <taxon>Nocardiaceae</taxon>
        <taxon>Rhodococcus</taxon>
    </lineage>
</organism>
<dbReference type="AlphaFoldDB" id="A0A1G8P392"/>
<protein>
    <recommendedName>
        <fullName evidence="5">Maltokinase</fullName>
        <ecNumber evidence="4">2.7.1.175</ecNumber>
    </recommendedName>
    <alternativeName>
        <fullName evidence="13">Maltose-1-phosphate synthase</fullName>
    </alternativeName>
</protein>
<evidence type="ECO:0000256" key="5">
    <source>
        <dbReference type="ARBA" id="ARBA00013882"/>
    </source>
</evidence>
<evidence type="ECO:0000256" key="14">
    <source>
        <dbReference type="ARBA" id="ARBA00049067"/>
    </source>
</evidence>
<proteinExistence type="inferred from homology"/>
<comment type="subunit">
    <text evidence="3">Monomer.</text>
</comment>
<evidence type="ECO:0000256" key="10">
    <source>
        <dbReference type="ARBA" id="ARBA00022840"/>
    </source>
</evidence>